<evidence type="ECO:0000256" key="4">
    <source>
        <dbReference type="ARBA" id="ARBA00022547"/>
    </source>
</evidence>
<dbReference type="InterPro" id="IPR002146">
    <property type="entry name" value="ATP_synth_b/b'su_bac/chlpt"/>
</dbReference>
<keyword evidence="5 13" id="KW-0812">Transmembrane</keyword>
<dbReference type="GO" id="GO:0012505">
    <property type="term" value="C:endomembrane system"/>
    <property type="evidence" value="ECO:0007669"/>
    <property type="project" value="UniProtKB-SubCell"/>
</dbReference>
<comment type="function">
    <text evidence="13">Component of the F(0) channel, it forms part of the peripheral stalk, linking F(1) to F(0).</text>
</comment>
<dbReference type="Pfam" id="PF00430">
    <property type="entry name" value="ATP-synt_B"/>
    <property type="match status" value="1"/>
</dbReference>
<evidence type="ECO:0000256" key="8">
    <source>
        <dbReference type="ARBA" id="ARBA00023065"/>
    </source>
</evidence>
<dbReference type="InterPro" id="IPR028987">
    <property type="entry name" value="ATP_synth_B-like_membr_sf"/>
</dbReference>
<proteinExistence type="inferred from homology"/>
<keyword evidence="15" id="KW-0175">Coiled coil</keyword>
<evidence type="ECO:0000256" key="9">
    <source>
        <dbReference type="ARBA" id="ARBA00023136"/>
    </source>
</evidence>
<dbReference type="PANTHER" id="PTHR33445:SF1">
    <property type="entry name" value="ATP SYNTHASE SUBUNIT B"/>
    <property type="match status" value="1"/>
</dbReference>
<sequence length="160" mass="17965">MLNLDWNIVWTFVNIIVLYLLLKLFLFKPLNRMMEKRSASIAATIDEANKKNDEADAIKAEYQQALQTAKDESKEILKQARETAAAQSEGILEDARQQAASLLENAHKTIALEQEKALRNSSAEIAELAMLAASKVIEEKTDTDVDRKLVESFLADTKRA</sequence>
<evidence type="ECO:0000256" key="2">
    <source>
        <dbReference type="ARBA" id="ARBA00022448"/>
    </source>
</evidence>
<dbReference type="GO" id="GO:0046933">
    <property type="term" value="F:proton-transporting ATP synthase activity, rotational mechanism"/>
    <property type="evidence" value="ECO:0007669"/>
    <property type="project" value="UniProtKB-UniRule"/>
</dbReference>
<evidence type="ECO:0000256" key="14">
    <source>
        <dbReference type="RuleBase" id="RU003848"/>
    </source>
</evidence>
<reference evidence="16" key="1">
    <citation type="submission" date="2020-10" db="EMBL/GenBank/DDBJ databases">
        <authorList>
            <person name="Gilroy R."/>
        </authorList>
    </citation>
    <scope>NUCLEOTIDE SEQUENCE</scope>
    <source>
        <strain evidence="16">4920</strain>
    </source>
</reference>
<dbReference type="GO" id="GO:0046961">
    <property type="term" value="F:proton-transporting ATPase activity, rotational mechanism"/>
    <property type="evidence" value="ECO:0007669"/>
    <property type="project" value="TreeGrafter"/>
</dbReference>
<reference evidence="16" key="2">
    <citation type="journal article" date="2021" name="PeerJ">
        <title>Extensive microbial diversity within the chicken gut microbiome revealed by metagenomics and culture.</title>
        <authorList>
            <person name="Gilroy R."/>
            <person name="Ravi A."/>
            <person name="Getino M."/>
            <person name="Pursley I."/>
            <person name="Horton D.L."/>
            <person name="Alikhan N.F."/>
            <person name="Baker D."/>
            <person name="Gharbi K."/>
            <person name="Hall N."/>
            <person name="Watson M."/>
            <person name="Adriaenssens E.M."/>
            <person name="Foster-Nyarko E."/>
            <person name="Jarju S."/>
            <person name="Secka A."/>
            <person name="Antonio M."/>
            <person name="Oren A."/>
            <person name="Chaudhuri R.R."/>
            <person name="La Ragione R."/>
            <person name="Hildebrand F."/>
            <person name="Pallen M.J."/>
        </authorList>
    </citation>
    <scope>NUCLEOTIDE SEQUENCE</scope>
    <source>
        <strain evidence="16">4920</strain>
    </source>
</reference>
<evidence type="ECO:0000313" key="17">
    <source>
        <dbReference type="Proteomes" id="UP000886743"/>
    </source>
</evidence>
<evidence type="ECO:0000256" key="6">
    <source>
        <dbReference type="ARBA" id="ARBA00022781"/>
    </source>
</evidence>
<feature type="coiled-coil region" evidence="15">
    <location>
        <begin position="41"/>
        <end position="105"/>
    </location>
</feature>
<evidence type="ECO:0000256" key="1">
    <source>
        <dbReference type="ARBA" id="ARBA00005513"/>
    </source>
</evidence>
<comment type="caution">
    <text evidence="16">The sequence shown here is derived from an EMBL/GenBank/DDBJ whole genome shotgun (WGS) entry which is preliminary data.</text>
</comment>
<keyword evidence="7 13" id="KW-1133">Transmembrane helix</keyword>
<dbReference type="GO" id="GO:0005886">
    <property type="term" value="C:plasma membrane"/>
    <property type="evidence" value="ECO:0007669"/>
    <property type="project" value="UniProtKB-SubCell"/>
</dbReference>
<keyword evidence="2 13" id="KW-0813">Transport</keyword>
<evidence type="ECO:0000313" key="16">
    <source>
        <dbReference type="EMBL" id="HIV02004.1"/>
    </source>
</evidence>
<dbReference type="SUPFAM" id="SSF81573">
    <property type="entry name" value="F1F0 ATP synthase subunit B, membrane domain"/>
    <property type="match status" value="1"/>
</dbReference>
<keyword evidence="4 13" id="KW-0138">CF(0)</keyword>
<evidence type="ECO:0000256" key="3">
    <source>
        <dbReference type="ARBA" id="ARBA00022475"/>
    </source>
</evidence>
<dbReference type="NCBIfam" id="TIGR01144">
    <property type="entry name" value="ATP_synt_b"/>
    <property type="match status" value="1"/>
</dbReference>
<evidence type="ECO:0000256" key="13">
    <source>
        <dbReference type="HAMAP-Rule" id="MF_01398"/>
    </source>
</evidence>
<accession>A0A9D1SZ81</accession>
<organism evidence="16 17">
    <name type="scientific">Candidatus Aphodoplasma excrementigallinarum</name>
    <dbReference type="NCBI Taxonomy" id="2840673"/>
    <lineage>
        <taxon>Bacteria</taxon>
        <taxon>Bacillati</taxon>
        <taxon>Bacillota</taxon>
        <taxon>Clostridia</taxon>
        <taxon>Eubacteriales</taxon>
        <taxon>Candidatus Aphodoplasma</taxon>
    </lineage>
</organism>
<comment type="similarity">
    <text evidence="1 13 14">Belongs to the ATPase B chain family.</text>
</comment>
<evidence type="ECO:0000256" key="5">
    <source>
        <dbReference type="ARBA" id="ARBA00022692"/>
    </source>
</evidence>
<evidence type="ECO:0000256" key="15">
    <source>
        <dbReference type="SAM" id="Coils"/>
    </source>
</evidence>
<evidence type="ECO:0000256" key="10">
    <source>
        <dbReference type="ARBA" id="ARBA00023310"/>
    </source>
</evidence>
<keyword evidence="6 13" id="KW-0375">Hydrogen ion transport</keyword>
<gene>
    <name evidence="13 16" type="primary">atpF</name>
    <name evidence="16" type="ORF">IAC74_00410</name>
</gene>
<name>A0A9D1SZ81_9FIRM</name>
<comment type="subcellular location">
    <subcellularLocation>
        <location evidence="13">Cell membrane</location>
        <topology evidence="13">Single-pass membrane protein</topology>
    </subcellularLocation>
    <subcellularLocation>
        <location evidence="12">Endomembrane system</location>
        <topology evidence="12">Single-pass membrane protein</topology>
    </subcellularLocation>
</comment>
<dbReference type="AlphaFoldDB" id="A0A9D1SZ81"/>
<dbReference type="HAMAP" id="MF_01398">
    <property type="entry name" value="ATP_synth_b_bprime"/>
    <property type="match status" value="1"/>
</dbReference>
<keyword evidence="10 13" id="KW-0066">ATP synthesis</keyword>
<keyword evidence="9 13" id="KW-0472">Membrane</keyword>
<dbReference type="PANTHER" id="PTHR33445">
    <property type="entry name" value="ATP SYNTHASE SUBUNIT B', CHLOROPLASTIC"/>
    <property type="match status" value="1"/>
</dbReference>
<evidence type="ECO:0000256" key="12">
    <source>
        <dbReference type="ARBA" id="ARBA00037847"/>
    </source>
</evidence>
<dbReference type="InterPro" id="IPR005864">
    <property type="entry name" value="ATP_synth_F0_bsu_bac"/>
</dbReference>
<dbReference type="CDD" id="cd06503">
    <property type="entry name" value="ATP-synt_Fo_b"/>
    <property type="match status" value="1"/>
</dbReference>
<evidence type="ECO:0000256" key="7">
    <source>
        <dbReference type="ARBA" id="ARBA00022989"/>
    </source>
</evidence>
<keyword evidence="3 13" id="KW-1003">Cell membrane</keyword>
<protein>
    <recommendedName>
        <fullName evidence="13">ATP synthase subunit b</fullName>
    </recommendedName>
    <alternativeName>
        <fullName evidence="13">ATP synthase F(0) sector subunit b</fullName>
    </alternativeName>
    <alternativeName>
        <fullName evidence="13">ATPase subunit I</fullName>
    </alternativeName>
    <alternativeName>
        <fullName evidence="13">F-type ATPase subunit b</fullName>
        <shortName evidence="13">F-ATPase subunit b</shortName>
    </alternativeName>
</protein>
<dbReference type="Proteomes" id="UP000886743">
    <property type="component" value="Unassembled WGS sequence"/>
</dbReference>
<evidence type="ECO:0000256" key="11">
    <source>
        <dbReference type="ARBA" id="ARBA00025198"/>
    </source>
</evidence>
<keyword evidence="8 13" id="KW-0406">Ion transport</keyword>
<comment type="subunit">
    <text evidence="13">F-type ATPases have 2 components, F(1) - the catalytic core - and F(0) - the membrane proton channel. F(1) has five subunits: alpha(3), beta(3), gamma(1), delta(1), epsilon(1). F(0) has three main subunits: a(1), b(2) and c(10-14). The alpha and beta chains form an alternating ring which encloses part of the gamma chain. F(1) is attached to F(0) by a central stalk formed by the gamma and epsilon chains, while a peripheral stalk is formed by the delta and b chains.</text>
</comment>
<dbReference type="InterPro" id="IPR050059">
    <property type="entry name" value="ATP_synthase_B_chain"/>
</dbReference>
<comment type="function">
    <text evidence="11 13">F(1)F(0) ATP synthase produces ATP from ADP in the presence of a proton or sodium gradient. F-type ATPases consist of two structural domains, F(1) containing the extramembraneous catalytic core and F(0) containing the membrane proton channel, linked together by a central stalk and a peripheral stalk. During catalysis, ATP synthesis in the catalytic domain of F(1) is coupled via a rotary mechanism of the central stalk subunits to proton translocation.</text>
</comment>
<feature type="transmembrane region" description="Helical" evidence="13">
    <location>
        <begin position="6"/>
        <end position="27"/>
    </location>
</feature>
<dbReference type="GO" id="GO:0045259">
    <property type="term" value="C:proton-transporting ATP synthase complex"/>
    <property type="evidence" value="ECO:0007669"/>
    <property type="project" value="UniProtKB-KW"/>
</dbReference>
<dbReference type="EMBL" id="DVOF01000008">
    <property type="protein sequence ID" value="HIV02004.1"/>
    <property type="molecule type" value="Genomic_DNA"/>
</dbReference>